<keyword evidence="2" id="KW-0342">GTP-binding</keyword>
<reference evidence="4 5" key="1">
    <citation type="submission" date="2011-02" db="EMBL/GenBank/DDBJ databases">
        <authorList>
            <person name="Muzny D."/>
            <person name="Qin X."/>
            <person name="Deng J."/>
            <person name="Jiang H."/>
            <person name="Liu Y."/>
            <person name="Qu J."/>
            <person name="Song X.-Z."/>
            <person name="Zhang L."/>
            <person name="Thornton R."/>
            <person name="Coyle M."/>
            <person name="Francisco L."/>
            <person name="Jackson L."/>
            <person name="Javaid M."/>
            <person name="Korchina V."/>
            <person name="Kovar C."/>
            <person name="Mata R."/>
            <person name="Mathew T."/>
            <person name="Ngo R."/>
            <person name="Nguyen L."/>
            <person name="Nguyen N."/>
            <person name="Okwuonu G."/>
            <person name="Ongeri F."/>
            <person name="Pham C."/>
            <person name="Simmons D."/>
            <person name="Wilczek-Boney K."/>
            <person name="Hale W."/>
            <person name="Jakkamsetti A."/>
            <person name="Pham P."/>
            <person name="Ruth R."/>
            <person name="San Lucas F."/>
            <person name="Warren J."/>
            <person name="Zhang J."/>
            <person name="Zhao Z."/>
            <person name="Zhou C."/>
            <person name="Zhu D."/>
            <person name="Lee S."/>
            <person name="Bess C."/>
            <person name="Blankenburg K."/>
            <person name="Forbes L."/>
            <person name="Fu Q."/>
            <person name="Gubbala S."/>
            <person name="Hirani K."/>
            <person name="Jayaseelan J.C."/>
            <person name="Lara F."/>
            <person name="Munidasa M."/>
            <person name="Palculict T."/>
            <person name="Patil S."/>
            <person name="Pu L.-L."/>
            <person name="Saada N."/>
            <person name="Tang L."/>
            <person name="Weissenberger G."/>
            <person name="Zhu Y."/>
            <person name="Hemphill L."/>
            <person name="Shang Y."/>
            <person name="Youmans B."/>
            <person name="Ayvaz T."/>
            <person name="Ross M."/>
            <person name="Santibanez J."/>
            <person name="Aqrawi P."/>
            <person name="Gross S."/>
            <person name="Joshi V."/>
            <person name="Fowler G."/>
            <person name="Nazareth L."/>
            <person name="Reid J."/>
            <person name="Worley K."/>
            <person name="Petrosino J."/>
            <person name="Highlander S."/>
            <person name="Gibbs R."/>
        </authorList>
    </citation>
    <scope>NUCLEOTIDE SEQUENCE [LARGE SCALE GENOMIC DNA]</scope>
    <source>
        <strain evidence="4 5">SK330</strain>
    </source>
</reference>
<evidence type="ECO:0000313" key="5">
    <source>
        <dbReference type="Proteomes" id="UP000005955"/>
    </source>
</evidence>
<dbReference type="EMBL" id="AFBD01000006">
    <property type="protein sequence ID" value="EGF13808.1"/>
    <property type="molecule type" value="Genomic_DNA"/>
</dbReference>
<proteinExistence type="predicted"/>
<dbReference type="CDD" id="cd00882">
    <property type="entry name" value="Ras_like_GTPase"/>
    <property type="match status" value="1"/>
</dbReference>
<dbReference type="PATRIC" id="fig|888813.3.peg.1624"/>
<dbReference type="AlphaFoldDB" id="F2C8T9"/>
<dbReference type="Pfam" id="PF01926">
    <property type="entry name" value="MMR_HSR1"/>
    <property type="match status" value="1"/>
</dbReference>
<protein>
    <submittedName>
        <fullName evidence="4">GTPase protein</fullName>
    </submittedName>
</protein>
<accession>F2C8T9</accession>
<dbReference type="SUPFAM" id="SSF52540">
    <property type="entry name" value="P-loop containing nucleoside triphosphate hydrolases"/>
    <property type="match status" value="1"/>
</dbReference>
<dbReference type="InterPro" id="IPR006073">
    <property type="entry name" value="GTP-bd"/>
</dbReference>
<evidence type="ECO:0000256" key="1">
    <source>
        <dbReference type="ARBA" id="ARBA00022741"/>
    </source>
</evidence>
<gene>
    <name evidence="4" type="ORF">HMPREF9386_1651</name>
</gene>
<organism evidence="4 5">
    <name type="scientific">Streptococcus sanguinis SK330</name>
    <dbReference type="NCBI Taxonomy" id="888813"/>
    <lineage>
        <taxon>Bacteria</taxon>
        <taxon>Bacillati</taxon>
        <taxon>Bacillota</taxon>
        <taxon>Bacilli</taxon>
        <taxon>Lactobacillales</taxon>
        <taxon>Streptococcaceae</taxon>
        <taxon>Streptococcus</taxon>
    </lineage>
</organism>
<evidence type="ECO:0000313" key="4">
    <source>
        <dbReference type="EMBL" id="EGF13808.1"/>
    </source>
</evidence>
<dbReference type="HOGENOM" id="CLU_1178191_0_0_9"/>
<dbReference type="GO" id="GO:0005525">
    <property type="term" value="F:GTP binding"/>
    <property type="evidence" value="ECO:0007669"/>
    <property type="project" value="UniProtKB-KW"/>
</dbReference>
<dbReference type="InterPro" id="IPR005225">
    <property type="entry name" value="Small_GTP-bd"/>
</dbReference>
<dbReference type="InterPro" id="IPR027417">
    <property type="entry name" value="P-loop_NTPase"/>
</dbReference>
<evidence type="ECO:0000259" key="3">
    <source>
        <dbReference type="Pfam" id="PF01926"/>
    </source>
</evidence>
<dbReference type="Proteomes" id="UP000005955">
    <property type="component" value="Unassembled WGS sequence"/>
</dbReference>
<dbReference type="Gene3D" id="3.40.50.300">
    <property type="entry name" value="P-loop containing nucleotide triphosphate hydrolases"/>
    <property type="match status" value="1"/>
</dbReference>
<sequence length="241" mass="27111">MQINTDNIAQQCLNAINDKINNLKRLNIIVIGKSGVGKSTLINSLFRGNFADTGLGRPVTQEIRKIEKTGYPLAIYDTPGFELSYTQQEGVKDEVIKLINNGYSSNDINEAIHCIWYCINVGSNRTFDSSEVEWLREFSEKNKQSKVPIIVVLTQSVPKKKALEMKAHVEQENLDVCKVVPILAQDMDFDEEYVAKAFGLDTLIDVMSEVLPTELQDTLQNIQKVSLESKKNMLGQSLQLQ</sequence>
<keyword evidence="1" id="KW-0547">Nucleotide-binding</keyword>
<name>F2C8T9_STRSA</name>
<dbReference type="NCBIfam" id="TIGR00231">
    <property type="entry name" value="small_GTP"/>
    <property type="match status" value="1"/>
</dbReference>
<evidence type="ECO:0000256" key="2">
    <source>
        <dbReference type="ARBA" id="ARBA00023134"/>
    </source>
</evidence>
<comment type="caution">
    <text evidence="4">The sequence shown here is derived from an EMBL/GenBank/DDBJ whole genome shotgun (WGS) entry which is preliminary data.</text>
</comment>
<feature type="domain" description="G" evidence="3">
    <location>
        <begin position="28"/>
        <end position="154"/>
    </location>
</feature>